<keyword evidence="9" id="KW-1185">Reference proteome</keyword>
<dbReference type="SUPFAM" id="SSF48726">
    <property type="entry name" value="Immunoglobulin"/>
    <property type="match status" value="1"/>
</dbReference>
<feature type="transmembrane region" description="Helical" evidence="5">
    <location>
        <begin position="244"/>
        <end position="263"/>
    </location>
</feature>
<dbReference type="STRING" id="8496.A0A151MAS7"/>
<dbReference type="EMBL" id="AKHW03006286">
    <property type="protein sequence ID" value="KYO21601.1"/>
    <property type="molecule type" value="Genomic_DNA"/>
</dbReference>
<feature type="compositionally biased region" description="Basic residues" evidence="4">
    <location>
        <begin position="226"/>
        <end position="237"/>
    </location>
</feature>
<reference evidence="8 9" key="1">
    <citation type="journal article" date="2012" name="Genome Biol.">
        <title>Sequencing three crocodilian genomes to illuminate the evolution of archosaurs and amniotes.</title>
        <authorList>
            <person name="St John J.A."/>
            <person name="Braun E.L."/>
            <person name="Isberg S.R."/>
            <person name="Miles L.G."/>
            <person name="Chong A.Y."/>
            <person name="Gongora J."/>
            <person name="Dalzell P."/>
            <person name="Moran C."/>
            <person name="Bed'hom B."/>
            <person name="Abzhanov A."/>
            <person name="Burgess S.C."/>
            <person name="Cooksey A.M."/>
            <person name="Castoe T.A."/>
            <person name="Crawford N.G."/>
            <person name="Densmore L.D."/>
            <person name="Drew J.C."/>
            <person name="Edwards S.V."/>
            <person name="Faircloth B.C."/>
            <person name="Fujita M.K."/>
            <person name="Greenwold M.J."/>
            <person name="Hoffmann F.G."/>
            <person name="Howard J.M."/>
            <person name="Iguchi T."/>
            <person name="Janes D.E."/>
            <person name="Khan S.Y."/>
            <person name="Kohno S."/>
            <person name="de Koning A.J."/>
            <person name="Lance S.L."/>
            <person name="McCarthy F.M."/>
            <person name="McCormack J.E."/>
            <person name="Merchant M.E."/>
            <person name="Peterson D.G."/>
            <person name="Pollock D.D."/>
            <person name="Pourmand N."/>
            <person name="Raney B.J."/>
            <person name="Roessler K.A."/>
            <person name="Sanford J.R."/>
            <person name="Sawyer R.H."/>
            <person name="Schmidt C.J."/>
            <person name="Triplett E.W."/>
            <person name="Tuberville T.D."/>
            <person name="Venegas-Anaya M."/>
            <person name="Howard J.T."/>
            <person name="Jarvis E.D."/>
            <person name="Guillette L.J.Jr."/>
            <person name="Glenn T.C."/>
            <person name="Green R.E."/>
            <person name="Ray D.A."/>
        </authorList>
    </citation>
    <scope>NUCLEOTIDE SEQUENCE [LARGE SCALE GENOMIC DNA]</scope>
    <source>
        <strain evidence="8">KSC_2009_1</strain>
    </source>
</reference>
<evidence type="ECO:0000256" key="3">
    <source>
        <dbReference type="ARBA" id="ARBA00023136"/>
    </source>
</evidence>
<dbReference type="InterPro" id="IPR003599">
    <property type="entry name" value="Ig_sub"/>
</dbReference>
<proteinExistence type="predicted"/>
<evidence type="ECO:0000256" key="6">
    <source>
        <dbReference type="SAM" id="SignalP"/>
    </source>
</evidence>
<evidence type="ECO:0000256" key="1">
    <source>
        <dbReference type="ARBA" id="ARBA00004370"/>
    </source>
</evidence>
<accession>A0A151MAS7</accession>
<feature type="region of interest" description="Disordered" evidence="4">
    <location>
        <begin position="207"/>
        <end position="237"/>
    </location>
</feature>
<evidence type="ECO:0000256" key="4">
    <source>
        <dbReference type="SAM" id="MobiDB-lite"/>
    </source>
</evidence>
<keyword evidence="2 5" id="KW-0812">Transmembrane</keyword>
<comment type="subcellular location">
    <subcellularLocation>
        <location evidence="1">Membrane</location>
    </subcellularLocation>
</comment>
<gene>
    <name evidence="8" type="primary">FCMR-1</name>
    <name evidence="8" type="ORF">Y1Q_0003352</name>
</gene>
<comment type="caution">
    <text evidence="8">The sequence shown here is derived from an EMBL/GenBank/DDBJ whole genome shotgun (WGS) entry which is preliminary data.</text>
</comment>
<feature type="domain" description="Immunoglobulin" evidence="7">
    <location>
        <begin position="19"/>
        <end position="121"/>
    </location>
</feature>
<dbReference type="InterPro" id="IPR013783">
    <property type="entry name" value="Ig-like_fold"/>
</dbReference>
<dbReference type="PANTHER" id="PTHR11860">
    <property type="entry name" value="POLYMERIC-IMMUNOGLOBULIN RECEPTOR"/>
    <property type="match status" value="1"/>
</dbReference>
<name>A0A151MAS7_ALLMI</name>
<evidence type="ECO:0000256" key="5">
    <source>
        <dbReference type="SAM" id="Phobius"/>
    </source>
</evidence>
<dbReference type="GO" id="GO:0005886">
    <property type="term" value="C:plasma membrane"/>
    <property type="evidence" value="ECO:0007669"/>
    <property type="project" value="TreeGrafter"/>
</dbReference>
<protein>
    <submittedName>
        <fullName evidence="8">Fas apoptotic inhibitory molecule 3 isoform A</fullName>
    </submittedName>
</protein>
<keyword evidence="3 5" id="KW-0472">Membrane</keyword>
<dbReference type="InterPro" id="IPR036179">
    <property type="entry name" value="Ig-like_dom_sf"/>
</dbReference>
<keyword evidence="6" id="KW-0732">Signal</keyword>
<dbReference type="GO" id="GO:0004888">
    <property type="term" value="F:transmembrane signaling receptor activity"/>
    <property type="evidence" value="ECO:0007669"/>
    <property type="project" value="TreeGrafter"/>
</dbReference>
<dbReference type="InterPro" id="IPR013106">
    <property type="entry name" value="Ig_V-set"/>
</dbReference>
<organism evidence="8 9">
    <name type="scientific">Alligator mississippiensis</name>
    <name type="common">American alligator</name>
    <dbReference type="NCBI Taxonomy" id="8496"/>
    <lineage>
        <taxon>Eukaryota</taxon>
        <taxon>Metazoa</taxon>
        <taxon>Chordata</taxon>
        <taxon>Craniata</taxon>
        <taxon>Vertebrata</taxon>
        <taxon>Euteleostomi</taxon>
        <taxon>Archelosauria</taxon>
        <taxon>Archosauria</taxon>
        <taxon>Crocodylia</taxon>
        <taxon>Alligatoridae</taxon>
        <taxon>Alligatorinae</taxon>
        <taxon>Alligator</taxon>
    </lineage>
</organism>
<evidence type="ECO:0000313" key="8">
    <source>
        <dbReference type="EMBL" id="KYO21601.1"/>
    </source>
</evidence>
<feature type="region of interest" description="Disordered" evidence="4">
    <location>
        <begin position="153"/>
        <end position="175"/>
    </location>
</feature>
<dbReference type="PANTHER" id="PTHR11860:SF59">
    <property type="entry name" value="FAS APOPTOTIC INHIBITORY MOLECULE 3"/>
    <property type="match status" value="1"/>
</dbReference>
<dbReference type="OrthoDB" id="8959642at2759"/>
<dbReference type="AlphaFoldDB" id="A0A151MAS7"/>
<dbReference type="CDD" id="cd05716">
    <property type="entry name" value="IgV_pIgR_like"/>
    <property type="match status" value="1"/>
</dbReference>
<feature type="chain" id="PRO_5007584934" evidence="6">
    <location>
        <begin position="17"/>
        <end position="361"/>
    </location>
</feature>
<evidence type="ECO:0000259" key="7">
    <source>
        <dbReference type="SMART" id="SM00409"/>
    </source>
</evidence>
<keyword evidence="5" id="KW-1133">Transmembrane helix</keyword>
<evidence type="ECO:0000313" key="9">
    <source>
        <dbReference type="Proteomes" id="UP000050525"/>
    </source>
</evidence>
<evidence type="ECO:0000256" key="2">
    <source>
        <dbReference type="ARBA" id="ARBA00022692"/>
    </source>
</evidence>
<dbReference type="Proteomes" id="UP000050525">
    <property type="component" value="Unassembled WGS sequence"/>
</dbReference>
<feature type="compositionally biased region" description="Low complexity" evidence="4">
    <location>
        <begin position="156"/>
        <end position="173"/>
    </location>
</feature>
<dbReference type="InterPro" id="IPR050671">
    <property type="entry name" value="CD300_family_receptors"/>
</dbReference>
<sequence length="361" mass="40336">MDFISVFFFLVQVSSAFRPSTVVGWRGGSVTIKCPTKNQDMRKFWCKQSNEGDCTTIISTSPFTHHKYNHRVSLTNLPKKGIFQIEMRRLEELDAGLYMCGFGRINNRPSTWTLQVDLKVFDGKAPFGPGLVHAEYPRRNTPRVISVVQMLPRSHPSQAPATQATKPAQITAQRKATSILPVASSPSSTTGTTSTPARVISSTPAYETTGSMTQGVTEGPRTNNFARHHYPKSPVTRKRKDSPYILISIILVIPVLMASMLMMRKLLRWKKEAVSNGTREISQRLSALERLQGQGPAENIYSACPRLPRQNSPHVPGELNQQRVDSGELYTLLWTCEALPSHQPNRSISHQTNTYCLEVIS</sequence>
<feature type="signal peptide" evidence="6">
    <location>
        <begin position="1"/>
        <end position="16"/>
    </location>
</feature>
<feature type="compositionally biased region" description="Polar residues" evidence="4">
    <location>
        <begin position="207"/>
        <end position="225"/>
    </location>
</feature>
<dbReference type="Pfam" id="PF07686">
    <property type="entry name" value="V-set"/>
    <property type="match status" value="1"/>
</dbReference>
<dbReference type="SMART" id="SM00409">
    <property type="entry name" value="IG"/>
    <property type="match status" value="1"/>
</dbReference>
<dbReference type="Gene3D" id="2.60.40.10">
    <property type="entry name" value="Immunoglobulins"/>
    <property type="match status" value="1"/>
</dbReference>